<protein>
    <submittedName>
        <fullName evidence="7">Membrane protein</fullName>
    </submittedName>
</protein>
<evidence type="ECO:0000313" key="10">
    <source>
        <dbReference type="Proteomes" id="UP000031980"/>
    </source>
</evidence>
<gene>
    <name evidence="7" type="ORF">BA92_12305</name>
    <name evidence="8" type="ORF">IE90_00935</name>
</gene>
<feature type="transmembrane region" description="Helical" evidence="6">
    <location>
        <begin position="258"/>
        <end position="275"/>
    </location>
</feature>
<feature type="transmembrane region" description="Helical" evidence="6">
    <location>
        <begin position="138"/>
        <end position="161"/>
    </location>
</feature>
<feature type="transmembrane region" description="Helical" evidence="6">
    <location>
        <begin position="65"/>
        <end position="87"/>
    </location>
</feature>
<comment type="similarity">
    <text evidence="2">Belongs to the autoinducer-2 exporter (AI-2E) (TC 2.A.86) family.</text>
</comment>
<dbReference type="Proteomes" id="UP000031937">
    <property type="component" value="Unassembled WGS sequence"/>
</dbReference>
<feature type="transmembrane region" description="Helical" evidence="6">
    <location>
        <begin position="197"/>
        <end position="218"/>
    </location>
</feature>
<keyword evidence="3 6" id="KW-0812">Transmembrane</keyword>
<dbReference type="OrthoDB" id="9773730at2"/>
<dbReference type="EMBL" id="JPIT01000007">
    <property type="protein sequence ID" value="KIO47191.1"/>
    <property type="molecule type" value="Genomic_DNA"/>
</dbReference>
<keyword evidence="4 6" id="KW-1133">Transmembrane helix</keyword>
<dbReference type="Pfam" id="PF01594">
    <property type="entry name" value="AI-2E_transport"/>
    <property type="match status" value="1"/>
</dbReference>
<evidence type="ECO:0000256" key="5">
    <source>
        <dbReference type="ARBA" id="ARBA00023136"/>
    </source>
</evidence>
<proteinExistence type="inferred from homology"/>
<dbReference type="GO" id="GO:0016020">
    <property type="term" value="C:membrane"/>
    <property type="evidence" value="ECO:0007669"/>
    <property type="project" value="UniProtKB-SubCell"/>
</dbReference>
<reference evidence="7 10" key="1">
    <citation type="submission" date="2014-07" db="EMBL/GenBank/DDBJ databases">
        <title>Porphyromonadaceae bacterium OUH 308042 = ATCC BAA-2681 = DSM 28342 draft genome.</title>
        <authorList>
            <person name="Sydenham T.V."/>
            <person name="Hasman H."/>
            <person name="Justensen U.S."/>
        </authorList>
    </citation>
    <scope>NUCLEOTIDE SEQUENCE [LARGE SCALE GENOMIC DNA]</scope>
    <source>
        <strain evidence="7 10">OUH 308042</strain>
    </source>
</reference>
<evidence type="ECO:0000313" key="9">
    <source>
        <dbReference type="Proteomes" id="UP000031937"/>
    </source>
</evidence>
<evidence type="ECO:0000256" key="1">
    <source>
        <dbReference type="ARBA" id="ARBA00004141"/>
    </source>
</evidence>
<accession>A0A0C3RD83</accession>
<dbReference type="AlphaFoldDB" id="A0A0C3RD83"/>
<dbReference type="PANTHER" id="PTHR21716:SF4">
    <property type="entry name" value="TRANSMEMBRANE PROTEIN 245"/>
    <property type="match status" value="1"/>
</dbReference>
<evidence type="ECO:0000256" key="3">
    <source>
        <dbReference type="ARBA" id="ARBA00022692"/>
    </source>
</evidence>
<sequence>MSNIKEQYWKYSLIIIIFVLGIILFIKFIPFLGGILGAITIYILLRQQMLYLTEKKHMKRGLMAFLMLCETILCFLIPLFLVIWLLVNQLHAINLAPQTLIAPIERLADLIQQHTGYYALSKDNIASMVSILPKIGQFLMGSISSFTMNVLVLLFILYFMLIGGTKMEAYINDILPFNKKNSRNILHEINMIVKSNAIGIPLLAIIQGAIAMLGYYIFGTPSPLIFGILSCFATIIPVIGTALIWIPLVLYMGLSGDWGHAIGLTVYAIIVIANVDNLIRFVLQKKMADTHPLITIFGVVIGLSLFGFMGVIFGPLLLSIFILCVNIFKEEYLDN</sequence>
<organism evidence="7 10">
    <name type="scientific">Sanguibacteroides justesenii</name>
    <dbReference type="NCBI Taxonomy" id="1547597"/>
    <lineage>
        <taxon>Bacteria</taxon>
        <taxon>Pseudomonadati</taxon>
        <taxon>Bacteroidota</taxon>
        <taxon>Bacteroidia</taxon>
        <taxon>Bacteroidales</taxon>
        <taxon>Porphyromonadaceae</taxon>
        <taxon>Sanguibacteroides</taxon>
    </lineage>
</organism>
<evidence type="ECO:0000313" key="8">
    <source>
        <dbReference type="EMBL" id="KIO47191.1"/>
    </source>
</evidence>
<comment type="subcellular location">
    <subcellularLocation>
        <location evidence="1">Membrane</location>
        <topology evidence="1">Multi-pass membrane protein</topology>
    </subcellularLocation>
</comment>
<evidence type="ECO:0000313" key="7">
    <source>
        <dbReference type="EMBL" id="KIO44151.1"/>
    </source>
</evidence>
<feature type="transmembrane region" description="Helical" evidence="6">
    <location>
        <begin position="12"/>
        <end position="45"/>
    </location>
</feature>
<feature type="transmembrane region" description="Helical" evidence="6">
    <location>
        <begin position="295"/>
        <end position="328"/>
    </location>
</feature>
<name>A0A0C3RD83_9PORP</name>
<dbReference type="Proteomes" id="UP000031980">
    <property type="component" value="Unassembled WGS sequence"/>
</dbReference>
<feature type="transmembrane region" description="Helical" evidence="6">
    <location>
        <begin position="224"/>
        <end position="246"/>
    </location>
</feature>
<evidence type="ECO:0000256" key="2">
    <source>
        <dbReference type="ARBA" id="ARBA00009773"/>
    </source>
</evidence>
<dbReference type="RefSeq" id="WP_041502027.1">
    <property type="nucleotide sequence ID" value="NZ_JPIT01000007.1"/>
</dbReference>
<evidence type="ECO:0000256" key="4">
    <source>
        <dbReference type="ARBA" id="ARBA00022989"/>
    </source>
</evidence>
<dbReference type="EMBL" id="JPIU01000040">
    <property type="protein sequence ID" value="KIO44151.1"/>
    <property type="molecule type" value="Genomic_DNA"/>
</dbReference>
<evidence type="ECO:0000256" key="6">
    <source>
        <dbReference type="SAM" id="Phobius"/>
    </source>
</evidence>
<dbReference type="PANTHER" id="PTHR21716">
    <property type="entry name" value="TRANSMEMBRANE PROTEIN"/>
    <property type="match status" value="1"/>
</dbReference>
<keyword evidence="5 6" id="KW-0472">Membrane</keyword>
<keyword evidence="10" id="KW-1185">Reference proteome</keyword>
<comment type="caution">
    <text evidence="7">The sequence shown here is derived from an EMBL/GenBank/DDBJ whole genome shotgun (WGS) entry which is preliminary data.</text>
</comment>
<dbReference type="InterPro" id="IPR002549">
    <property type="entry name" value="AI-2E-like"/>
</dbReference>
<reference evidence="8 9" key="2">
    <citation type="submission" date="2014-07" db="EMBL/GenBank/DDBJ databases">
        <title>Porphyromonadaceae bacterium OUH 334697 = ATCC BAA-2682 = DSM 28341 draft genome.</title>
        <authorList>
            <person name="Sydenham T.V."/>
            <person name="Hasman H."/>
            <person name="Justesen U.S."/>
        </authorList>
    </citation>
    <scope>NUCLEOTIDE SEQUENCE [LARGE SCALE GENOMIC DNA]</scope>
    <source>
        <strain evidence="8 9">OUH 334697</strain>
    </source>
</reference>